<evidence type="ECO:0000313" key="9">
    <source>
        <dbReference type="EMBL" id="GAW98350.1"/>
    </source>
</evidence>
<comment type="subcellular location">
    <subcellularLocation>
        <location evidence="1">Membrane</location>
        <topology evidence="1">Multi-pass membrane protein</topology>
    </subcellularLocation>
</comment>
<comment type="similarity">
    <text evidence="2">Belongs to the peptidase S54 family.</text>
</comment>
<dbReference type="OrthoDB" id="9813074at2"/>
<feature type="transmembrane region" description="Helical" evidence="7">
    <location>
        <begin position="204"/>
        <end position="222"/>
    </location>
</feature>
<reference evidence="9 10" key="1">
    <citation type="submission" date="2015-11" db="EMBL/GenBank/DDBJ databases">
        <title>Draft genome sequences of new species of the genus Lactobacillus isolated from orchardgrass silage.</title>
        <authorList>
            <person name="Tohno M."/>
            <person name="Tanizawa Y."/>
            <person name="Arita M."/>
        </authorList>
    </citation>
    <scope>NUCLEOTIDE SEQUENCE [LARGE SCALE GENOMIC DNA]</scope>
    <source>
        <strain evidence="9 10">IWT30</strain>
    </source>
</reference>
<feature type="domain" description="Peptidase S54 rhomboid" evidence="8">
    <location>
        <begin position="55"/>
        <end position="190"/>
    </location>
</feature>
<dbReference type="SUPFAM" id="SSF144091">
    <property type="entry name" value="Rhomboid-like"/>
    <property type="match status" value="1"/>
</dbReference>
<evidence type="ECO:0000256" key="3">
    <source>
        <dbReference type="ARBA" id="ARBA00022692"/>
    </source>
</evidence>
<feature type="transmembrane region" description="Helical" evidence="7">
    <location>
        <begin position="120"/>
        <end position="138"/>
    </location>
</feature>
<evidence type="ECO:0000256" key="1">
    <source>
        <dbReference type="ARBA" id="ARBA00004141"/>
    </source>
</evidence>
<evidence type="ECO:0000256" key="2">
    <source>
        <dbReference type="ARBA" id="ARBA00009045"/>
    </source>
</evidence>
<feature type="transmembrane region" description="Helical" evidence="7">
    <location>
        <begin position="64"/>
        <end position="84"/>
    </location>
</feature>
<proteinExistence type="inferred from homology"/>
<feature type="transmembrane region" description="Helical" evidence="7">
    <location>
        <begin position="173"/>
        <end position="192"/>
    </location>
</feature>
<evidence type="ECO:0000256" key="7">
    <source>
        <dbReference type="SAM" id="Phobius"/>
    </source>
</evidence>
<dbReference type="Proteomes" id="UP000198374">
    <property type="component" value="Unassembled WGS sequence"/>
</dbReference>
<dbReference type="InterPro" id="IPR050925">
    <property type="entry name" value="Rhomboid_protease_S54"/>
</dbReference>
<evidence type="ECO:0000313" key="10">
    <source>
        <dbReference type="Proteomes" id="UP000198374"/>
    </source>
</evidence>
<organism evidence="9 10">
    <name type="scientific">Secundilactobacillus mixtipabuli</name>
    <dbReference type="NCBI Taxonomy" id="1435342"/>
    <lineage>
        <taxon>Bacteria</taxon>
        <taxon>Bacillati</taxon>
        <taxon>Bacillota</taxon>
        <taxon>Bacilli</taxon>
        <taxon>Lactobacillales</taxon>
        <taxon>Lactobacillaceae</taxon>
        <taxon>Secundilactobacillus</taxon>
    </lineage>
</organism>
<dbReference type="GO" id="GO:0016020">
    <property type="term" value="C:membrane"/>
    <property type="evidence" value="ECO:0007669"/>
    <property type="project" value="UniProtKB-SubCell"/>
</dbReference>
<feature type="transmembrane region" description="Helical" evidence="7">
    <location>
        <begin position="96"/>
        <end position="114"/>
    </location>
</feature>
<dbReference type="InterPro" id="IPR035952">
    <property type="entry name" value="Rhomboid-like_sf"/>
</dbReference>
<dbReference type="PANTHER" id="PTHR43731:SF14">
    <property type="entry name" value="PRESENILIN-ASSOCIATED RHOMBOID-LIKE PROTEIN, MITOCHONDRIAL"/>
    <property type="match status" value="1"/>
</dbReference>
<dbReference type="AlphaFoldDB" id="A0A1Z5I9Y1"/>
<dbReference type="RefSeq" id="WP_089108188.1">
    <property type="nucleotide sequence ID" value="NZ_BCMF01000002.1"/>
</dbReference>
<keyword evidence="10" id="KW-1185">Reference proteome</keyword>
<evidence type="ECO:0000256" key="4">
    <source>
        <dbReference type="ARBA" id="ARBA00022801"/>
    </source>
</evidence>
<dbReference type="GO" id="GO:0006508">
    <property type="term" value="P:proteolysis"/>
    <property type="evidence" value="ECO:0007669"/>
    <property type="project" value="UniProtKB-KW"/>
</dbReference>
<dbReference type="InterPro" id="IPR022764">
    <property type="entry name" value="Peptidase_S54_rhomboid_dom"/>
</dbReference>
<keyword evidence="6 7" id="KW-0472">Membrane</keyword>
<comment type="caution">
    <text evidence="9">The sequence shown here is derived from an EMBL/GenBank/DDBJ whole genome shotgun (WGS) entry which is preliminary data.</text>
</comment>
<gene>
    <name evidence="9" type="primary">glpG</name>
    <name evidence="9" type="ORF">IWT30_00295</name>
</gene>
<keyword evidence="3 7" id="KW-0812">Transmembrane</keyword>
<evidence type="ECO:0000259" key="8">
    <source>
        <dbReference type="Pfam" id="PF01694"/>
    </source>
</evidence>
<feature type="transmembrane region" description="Helical" evidence="7">
    <location>
        <begin position="150"/>
        <end position="167"/>
    </location>
</feature>
<dbReference type="Gene3D" id="1.20.1540.10">
    <property type="entry name" value="Rhomboid-like"/>
    <property type="match status" value="1"/>
</dbReference>
<dbReference type="Pfam" id="PF01694">
    <property type="entry name" value="Rhomboid"/>
    <property type="match status" value="1"/>
</dbReference>
<evidence type="ECO:0000256" key="6">
    <source>
        <dbReference type="ARBA" id="ARBA00023136"/>
    </source>
</evidence>
<accession>A0A1Z5I9Y1</accession>
<dbReference type="PANTHER" id="PTHR43731">
    <property type="entry name" value="RHOMBOID PROTEASE"/>
    <property type="match status" value="1"/>
</dbReference>
<dbReference type="GO" id="GO:0004252">
    <property type="term" value="F:serine-type endopeptidase activity"/>
    <property type="evidence" value="ECO:0007669"/>
    <property type="project" value="InterPro"/>
</dbReference>
<dbReference type="EMBL" id="BCMF01000002">
    <property type="protein sequence ID" value="GAW98350.1"/>
    <property type="molecule type" value="Genomic_DNA"/>
</dbReference>
<keyword evidence="5 7" id="KW-1133">Transmembrane helix</keyword>
<protein>
    <submittedName>
        <fullName evidence="9">Membrane-associated serine protease</fullName>
    </submittedName>
</protein>
<keyword evidence="9" id="KW-0645">Protease</keyword>
<sequence length="224" mass="24811">MQQQLKRWLTGPYITIGLIIVMFIVYGAMTLAGGSQNAQVLVNFGAKYNPLILAGQWWRLITPIFLHMGFEHILFNMVTLYFIGIQIEAIFGHWRYLTIFLLSGIGGNLASFAFNPNAISAGASTAIFGLFGAFLMLGESFWENPYIRQMTKTFLLFIVLNLVFGLFSVGTDIQGHIGGLVVGFLTGYIVGVPKLGQISQIKRILAVIVTILIIIGLYYYGITL</sequence>
<feature type="transmembrane region" description="Helical" evidence="7">
    <location>
        <begin position="12"/>
        <end position="32"/>
    </location>
</feature>
<keyword evidence="4" id="KW-0378">Hydrolase</keyword>
<evidence type="ECO:0000256" key="5">
    <source>
        <dbReference type="ARBA" id="ARBA00022989"/>
    </source>
</evidence>
<name>A0A1Z5I9Y1_9LACO</name>